<sequence length="80" mass="9517">MDYPSYLISAAFLLYVWYRAIKEKEYLWIIAIVPVAIVWYLFANVTIFNFIPQIFKSFILILFNATCIGLIAVYYSYKQK</sequence>
<keyword evidence="1" id="KW-0472">Membrane</keyword>
<keyword evidence="1" id="KW-0812">Transmembrane</keyword>
<keyword evidence="1" id="KW-1133">Transmembrane helix</keyword>
<name>A0A417YZP8_9BACI</name>
<dbReference type="AlphaFoldDB" id="A0A417YZP8"/>
<protein>
    <submittedName>
        <fullName evidence="2">Uncharacterized protein</fullName>
    </submittedName>
</protein>
<evidence type="ECO:0000256" key="1">
    <source>
        <dbReference type="SAM" id="Phobius"/>
    </source>
</evidence>
<dbReference type="Proteomes" id="UP000284416">
    <property type="component" value="Unassembled WGS sequence"/>
</dbReference>
<keyword evidence="3" id="KW-1185">Reference proteome</keyword>
<evidence type="ECO:0000313" key="2">
    <source>
        <dbReference type="EMBL" id="RHW43342.1"/>
    </source>
</evidence>
<feature type="transmembrane region" description="Helical" evidence="1">
    <location>
        <begin position="57"/>
        <end position="77"/>
    </location>
</feature>
<organism evidence="2 3">
    <name type="scientific">Neobacillus notoginsengisoli</name>
    <dbReference type="NCBI Taxonomy" id="1578198"/>
    <lineage>
        <taxon>Bacteria</taxon>
        <taxon>Bacillati</taxon>
        <taxon>Bacillota</taxon>
        <taxon>Bacilli</taxon>
        <taxon>Bacillales</taxon>
        <taxon>Bacillaceae</taxon>
        <taxon>Neobacillus</taxon>
    </lineage>
</organism>
<comment type="caution">
    <text evidence="2">The sequence shown here is derived from an EMBL/GenBank/DDBJ whole genome shotgun (WGS) entry which is preliminary data.</text>
</comment>
<dbReference type="EMBL" id="QWEG01000001">
    <property type="protein sequence ID" value="RHW43342.1"/>
    <property type="molecule type" value="Genomic_DNA"/>
</dbReference>
<gene>
    <name evidence="2" type="ORF">D1B31_01350</name>
</gene>
<feature type="transmembrane region" description="Helical" evidence="1">
    <location>
        <begin position="28"/>
        <end position="51"/>
    </location>
</feature>
<accession>A0A417YZP8</accession>
<reference evidence="2 3" key="1">
    <citation type="journal article" date="2017" name="Int. J. Syst. Evol. Microbiol.">
        <title>Bacillus notoginsengisoli sp. nov., a novel bacterium isolated from the rhizosphere of Panax notoginseng.</title>
        <authorList>
            <person name="Zhang M.Y."/>
            <person name="Cheng J."/>
            <person name="Cai Y."/>
            <person name="Zhang T.Y."/>
            <person name="Wu Y.Y."/>
            <person name="Manikprabhu D."/>
            <person name="Li W.J."/>
            <person name="Zhang Y.X."/>
        </authorList>
    </citation>
    <scope>NUCLEOTIDE SEQUENCE [LARGE SCALE GENOMIC DNA]</scope>
    <source>
        <strain evidence="2 3">JCM 30743</strain>
    </source>
</reference>
<feature type="transmembrane region" description="Helical" evidence="1">
    <location>
        <begin position="6"/>
        <end position="21"/>
    </location>
</feature>
<proteinExistence type="predicted"/>
<dbReference type="RefSeq" id="WP_118918950.1">
    <property type="nucleotide sequence ID" value="NZ_QWEG01000001.1"/>
</dbReference>
<evidence type="ECO:0000313" key="3">
    <source>
        <dbReference type="Proteomes" id="UP000284416"/>
    </source>
</evidence>